<dbReference type="InterPro" id="IPR013783">
    <property type="entry name" value="Ig-like_fold"/>
</dbReference>
<dbReference type="FunFam" id="2.20.100.10:FF:000008">
    <property type="entry name" value="Unc-5 netrin receptor C"/>
    <property type="match status" value="1"/>
</dbReference>
<keyword evidence="8 14" id="KW-1133">Transmembrane helix</keyword>
<dbReference type="SMART" id="SM00409">
    <property type="entry name" value="IG"/>
    <property type="match status" value="1"/>
</dbReference>
<dbReference type="PROSITE" id="PS50092">
    <property type="entry name" value="TSP1"/>
    <property type="match status" value="2"/>
</dbReference>
<evidence type="ECO:0000259" key="16">
    <source>
        <dbReference type="PROSITE" id="PS50835"/>
    </source>
</evidence>
<dbReference type="FunFam" id="2.20.100.10:FF:000002">
    <property type="entry name" value="Unc-5 netrin receptor C"/>
    <property type="match status" value="1"/>
</dbReference>
<evidence type="ECO:0000256" key="14">
    <source>
        <dbReference type="RuleBase" id="RU367033"/>
    </source>
</evidence>
<dbReference type="Gene3D" id="2.60.40.10">
    <property type="entry name" value="Immunoglobulins"/>
    <property type="match status" value="2"/>
</dbReference>
<dbReference type="PANTHER" id="PTHR12582">
    <property type="entry name" value="NETRIN RECEPTOR UNC5"/>
    <property type="match status" value="1"/>
</dbReference>
<reference evidence="18" key="1">
    <citation type="submission" date="2020-11" db="EMBL/GenBank/DDBJ databases">
        <title>Gallus gallus (Chicken) genome, bGalGal1, GRCg7b, maternal haplotype autosomes + Z &amp; W.</title>
        <authorList>
            <person name="Warren W."/>
            <person name="Formenti G."/>
            <person name="Fedrigo O."/>
            <person name="Haase B."/>
            <person name="Mountcastle J."/>
            <person name="Balacco J."/>
            <person name="Tracey A."/>
            <person name="Schneider V."/>
            <person name="Okimoto R."/>
            <person name="Cheng H."/>
            <person name="Hawken R."/>
            <person name="Howe K."/>
            <person name="Jarvis E.D."/>
        </authorList>
    </citation>
    <scope>NUCLEOTIDE SEQUENCE [LARGE SCALE GENOMIC DNA]</scope>
    <source>
        <strain evidence="18">Broiler</strain>
    </source>
</reference>
<dbReference type="Pfam" id="PF00791">
    <property type="entry name" value="ZU5"/>
    <property type="match status" value="1"/>
</dbReference>
<dbReference type="InterPro" id="IPR036179">
    <property type="entry name" value="Ig-like_dom_sf"/>
</dbReference>
<dbReference type="GO" id="GO:0005886">
    <property type="term" value="C:plasma membrane"/>
    <property type="evidence" value="ECO:0007669"/>
    <property type="project" value="UniProtKB-SubCell"/>
</dbReference>
<dbReference type="InterPro" id="IPR011029">
    <property type="entry name" value="DEATH-like_dom_sf"/>
</dbReference>
<accession>A0A8V0YBG7</accession>
<sequence length="1060" mass="115849">MATLSHGCSPAETPRCHRCAVALPCWCQRQDGIPPQELRVLHCALCPSPWSAARDLTLPTRHSVVGVAGGGSWGAASHIPPRSWDGQTPSSELSGLILWVMKGTSLELCSPIHRHASRSPAARLLCRGKVVTSSVFGTGSPFCPAQPQGAQQSVTVASPASGASPDLLPHFLLEPDDVYIVKNKAVSLACRATPATQIYFKCNGEWVHQGDHITQRSTDRGTGLPMMEVRIEITRQQVEKLFGLEEYWCQCVAWSSSGTTKSQKAFVRIAYLRKNFEQEPTAREVSIEQGVVLPCRPPEGIPPAEVEWLRNEELVDPALDANVLVTPEHSLVLRQARLADTANYTCVAKNIVARRRSASAAITVYVNGGWSTWTQWSGCSTSCGRGWQKRSRTCTNPTPLNGGAFCEGQNVQKSACTTLCPVDGDWSEWSKWSVCGAECTHWRSRECSEPAPRNGGQECHGPELETHNCTSELCSPTTPGAEDLALYVGLIAVAVCLVLLLLVGVLVYCRKKGGLDADVADSSILTTGFQPVSIKPSKADNLLTIQPDLSTATMTYQGSLCPRQDGPAKLQLPNGHLLSPLGAGRHTLHHSSPAAEGADFVARLSTQSYFRSLPRGTANMAYGTFNFLGGRLMIPNTGVSLLIPPDAIPRGKIYEVYLTLHKHEEVRLPLAGCQTLLSPIVSCGPPGVLLTRPAILAMGHCVEAGAEHWSLRLKKQSCEGTWEDVLQLGAEPRTELYYCQLEAQACYIFTEQLGRFALVGESLSMAASKRLKLVLFAPTACPSLEYNIRVYCLSDTQDALKEVMQLEKQMGGQLIGAPRVLHFKDSYHNLRLSIHDMPSSLWKSKLLASYQEIPFYHIWSGLQPYLHCTFTLERLSPSTCELACKIWIWQVEGDGQSFTINCNIAKDTRFSDWLVPDSEVGSPALVGPSAFKIPFLIRQKIISSLDTPCARGADWRTLAQKLNLDSHVSFYASKPSPTAMILNLWEARHFPNGNLSQLAAAVAEVVGRLAAEQDLLLHQSQQDVPHDLTQGWRTPGPHGDRRGSARCPVRRHPPGSPTHC</sequence>
<dbReference type="GO" id="GO:0005042">
    <property type="term" value="F:netrin receptor activity"/>
    <property type="evidence" value="ECO:0000318"/>
    <property type="project" value="GO_Central"/>
</dbReference>
<dbReference type="SMART" id="SM00408">
    <property type="entry name" value="IGc2"/>
    <property type="match status" value="1"/>
</dbReference>
<dbReference type="Pfam" id="PF00090">
    <property type="entry name" value="TSP_1"/>
    <property type="match status" value="2"/>
</dbReference>
<dbReference type="Pfam" id="PF00531">
    <property type="entry name" value="Death"/>
    <property type="match status" value="1"/>
</dbReference>
<evidence type="ECO:0000256" key="13">
    <source>
        <dbReference type="ARBA" id="ARBA00023319"/>
    </source>
</evidence>
<keyword evidence="13 14" id="KW-0393">Immunoglobulin domain</keyword>
<dbReference type="InterPro" id="IPR036383">
    <property type="entry name" value="TSP1_rpt_sf"/>
</dbReference>
<name>A0A8V0YBG7_CHICK</name>
<gene>
    <name evidence="18" type="primary">UNC5A</name>
</gene>
<feature type="domain" description="Ig-like" evidence="16">
    <location>
        <begin position="280"/>
        <end position="363"/>
    </location>
</feature>
<dbReference type="Proteomes" id="UP000000539">
    <property type="component" value="Chromosome 13"/>
</dbReference>
<feature type="region of interest" description="Disordered" evidence="15">
    <location>
        <begin position="1026"/>
        <end position="1060"/>
    </location>
</feature>
<dbReference type="GeneTree" id="ENSGT00950000182815"/>
<dbReference type="PROSITE" id="PS50835">
    <property type="entry name" value="IG_LIKE"/>
    <property type="match status" value="1"/>
</dbReference>
<dbReference type="SUPFAM" id="SSF82895">
    <property type="entry name" value="TSP-1 type 1 repeat"/>
    <property type="match status" value="2"/>
</dbReference>
<comment type="subcellular location">
    <subcellularLocation>
        <location evidence="1 14">Cell membrane</location>
        <topology evidence="1 14">Single-pass type I membrane protein</topology>
    </subcellularLocation>
</comment>
<keyword evidence="4" id="KW-1003">Cell membrane</keyword>
<evidence type="ECO:0000313" key="18">
    <source>
        <dbReference type="Ensembl" id="ENSGALP00010018113.1"/>
    </source>
</evidence>
<dbReference type="AlphaFoldDB" id="A0A8V0YBG7"/>
<keyword evidence="6" id="KW-0732">Signal</keyword>
<dbReference type="InterPro" id="IPR000906">
    <property type="entry name" value="ZU5_dom"/>
</dbReference>
<dbReference type="Ensembl" id="ENSGALT00010031119.1">
    <property type="protein sequence ID" value="ENSGALP00010018113.1"/>
    <property type="gene ID" value="ENSGALG00010012970.1"/>
</dbReference>
<dbReference type="InterPro" id="IPR013098">
    <property type="entry name" value="Ig_I-set"/>
</dbReference>
<evidence type="ECO:0000256" key="12">
    <source>
        <dbReference type="ARBA" id="ARBA00023180"/>
    </source>
</evidence>
<dbReference type="Pfam" id="PF17217">
    <property type="entry name" value="UPA"/>
    <property type="match status" value="1"/>
</dbReference>
<evidence type="ECO:0000256" key="8">
    <source>
        <dbReference type="ARBA" id="ARBA00022989"/>
    </source>
</evidence>
<evidence type="ECO:0000256" key="3">
    <source>
        <dbReference type="ARBA" id="ARBA00022473"/>
    </source>
</evidence>
<dbReference type="FunFam" id="1.10.533.10:FF:000001">
    <property type="entry name" value="Unc-5 netrin receptor B"/>
    <property type="match status" value="1"/>
</dbReference>
<dbReference type="InterPro" id="IPR000488">
    <property type="entry name" value="Death_dom"/>
</dbReference>
<dbReference type="Pfam" id="PF25609">
    <property type="entry name" value="Unc5_NetrinR_N"/>
    <property type="match status" value="1"/>
</dbReference>
<dbReference type="FunFam" id="2.60.220.30:FF:000003">
    <property type="entry name" value="Unc-5 netrin receptor C"/>
    <property type="match status" value="1"/>
</dbReference>
<evidence type="ECO:0000313" key="19">
    <source>
        <dbReference type="Proteomes" id="UP000000539"/>
    </source>
</evidence>
<feature type="domain" description="ZU5" evidence="17">
    <location>
        <begin position="619"/>
        <end position="762"/>
    </location>
</feature>
<keyword evidence="11 14" id="KW-0675">Receptor</keyword>
<dbReference type="OrthoDB" id="5973910at2759"/>
<comment type="similarity">
    <text evidence="2 14">Belongs to the unc-5 family.</text>
</comment>
<dbReference type="FunFam" id="2.60.40.10:FF:000039">
    <property type="entry name" value="Unc-5 netrin receptor C"/>
    <property type="match status" value="1"/>
</dbReference>
<evidence type="ECO:0000256" key="7">
    <source>
        <dbReference type="ARBA" id="ARBA00022737"/>
    </source>
</evidence>
<keyword evidence="5 14" id="KW-0812">Transmembrane</keyword>
<evidence type="ECO:0000256" key="2">
    <source>
        <dbReference type="ARBA" id="ARBA00009844"/>
    </source>
</evidence>
<keyword evidence="19" id="KW-1185">Reference proteome</keyword>
<dbReference type="FunCoup" id="A0A8V0YBG7">
    <property type="interactions" value="371"/>
</dbReference>
<evidence type="ECO:0000256" key="4">
    <source>
        <dbReference type="ARBA" id="ARBA00022475"/>
    </source>
</evidence>
<dbReference type="InterPro" id="IPR037936">
    <property type="entry name" value="UNC5A-D"/>
</dbReference>
<evidence type="ECO:0000256" key="6">
    <source>
        <dbReference type="ARBA" id="ARBA00022729"/>
    </source>
</evidence>
<dbReference type="Gene3D" id="2.60.220.30">
    <property type="match status" value="1"/>
</dbReference>
<evidence type="ECO:0000256" key="15">
    <source>
        <dbReference type="SAM" id="MobiDB-lite"/>
    </source>
</evidence>
<dbReference type="Gene3D" id="2.20.100.10">
    <property type="entry name" value="Thrombospondin type-1 (TSP1) repeat"/>
    <property type="match status" value="2"/>
</dbReference>
<dbReference type="PROSITE" id="PS51145">
    <property type="entry name" value="ZU5"/>
    <property type="match status" value="1"/>
</dbReference>
<keyword evidence="12" id="KW-0325">Glycoprotein</keyword>
<dbReference type="InterPro" id="IPR033772">
    <property type="entry name" value="UPA"/>
</dbReference>
<dbReference type="SUPFAM" id="SSF48726">
    <property type="entry name" value="Immunoglobulin"/>
    <property type="match status" value="2"/>
</dbReference>
<proteinExistence type="inferred from homology"/>
<comment type="function">
    <text evidence="14">Receptor for netrin required for axon guidance. Mediates axon repulsion of neuronal growth cones in the developing nervous system upon ligand binding.</text>
</comment>
<dbReference type="InterPro" id="IPR007110">
    <property type="entry name" value="Ig-like_dom"/>
</dbReference>
<dbReference type="SMART" id="SM00218">
    <property type="entry name" value="ZU5"/>
    <property type="match status" value="1"/>
</dbReference>
<evidence type="ECO:0000259" key="17">
    <source>
        <dbReference type="PROSITE" id="PS51145"/>
    </source>
</evidence>
<evidence type="ECO:0000256" key="10">
    <source>
        <dbReference type="ARBA" id="ARBA00023157"/>
    </source>
</evidence>
<feature type="transmembrane region" description="Helical" evidence="14">
    <location>
        <begin position="484"/>
        <end position="508"/>
    </location>
</feature>
<dbReference type="SMART" id="SM00209">
    <property type="entry name" value="TSP1"/>
    <property type="match status" value="2"/>
</dbReference>
<dbReference type="InterPro" id="IPR003598">
    <property type="entry name" value="Ig_sub2"/>
</dbReference>
<keyword evidence="10" id="KW-1015">Disulfide bond</keyword>
<dbReference type="PANTHER" id="PTHR12582:SF4">
    <property type="entry name" value="NETRIN RECEPTOR UNC5A"/>
    <property type="match status" value="1"/>
</dbReference>
<evidence type="ECO:0000256" key="9">
    <source>
        <dbReference type="ARBA" id="ARBA00023136"/>
    </source>
</evidence>
<organism evidence="18 19">
    <name type="scientific">Gallus gallus</name>
    <name type="common">Chicken</name>
    <dbReference type="NCBI Taxonomy" id="9031"/>
    <lineage>
        <taxon>Eukaryota</taxon>
        <taxon>Metazoa</taxon>
        <taxon>Chordata</taxon>
        <taxon>Craniata</taxon>
        <taxon>Vertebrata</taxon>
        <taxon>Euteleostomi</taxon>
        <taxon>Archelosauria</taxon>
        <taxon>Archosauria</taxon>
        <taxon>Dinosauria</taxon>
        <taxon>Saurischia</taxon>
        <taxon>Theropoda</taxon>
        <taxon>Coelurosauria</taxon>
        <taxon>Aves</taxon>
        <taxon>Neognathae</taxon>
        <taxon>Galloanserae</taxon>
        <taxon>Galliformes</taxon>
        <taxon>Phasianidae</taxon>
        <taxon>Phasianinae</taxon>
        <taxon>Gallus</taxon>
    </lineage>
</organism>
<dbReference type="InterPro" id="IPR000884">
    <property type="entry name" value="TSP1_rpt"/>
</dbReference>
<keyword evidence="7" id="KW-0677">Repeat</keyword>
<dbReference type="InterPro" id="IPR057755">
    <property type="entry name" value="UNC5A-D-like_N"/>
</dbReference>
<dbReference type="FunFam" id="2.60.40.10:FF:000037">
    <property type="entry name" value="Unc-5 netrin receptor C"/>
    <property type="match status" value="1"/>
</dbReference>
<reference evidence="18" key="3">
    <citation type="submission" date="2025-09" db="UniProtKB">
        <authorList>
            <consortium name="Ensembl"/>
        </authorList>
    </citation>
    <scope>IDENTIFICATION</scope>
    <source>
        <strain evidence="18">broiler</strain>
    </source>
</reference>
<keyword evidence="9 14" id="KW-0472">Membrane</keyword>
<dbReference type="SMART" id="SM00005">
    <property type="entry name" value="DEATH"/>
    <property type="match status" value="1"/>
</dbReference>
<dbReference type="InterPro" id="IPR003599">
    <property type="entry name" value="Ig_sub"/>
</dbReference>
<dbReference type="PRINTS" id="PR01705">
    <property type="entry name" value="TSP1REPEAT"/>
</dbReference>
<protein>
    <recommendedName>
        <fullName evidence="14">Netrin receptor UNC5</fullName>
    </recommendedName>
</protein>
<keyword evidence="3 14" id="KW-0217">Developmental protein</keyword>
<evidence type="ECO:0000256" key="1">
    <source>
        <dbReference type="ARBA" id="ARBA00004251"/>
    </source>
</evidence>
<dbReference type="GO" id="GO:0033564">
    <property type="term" value="P:anterior/posterior axon guidance"/>
    <property type="evidence" value="ECO:0000318"/>
    <property type="project" value="GO_Central"/>
</dbReference>
<dbReference type="Gene3D" id="1.10.533.10">
    <property type="entry name" value="Death Domain, Fas"/>
    <property type="match status" value="1"/>
</dbReference>
<dbReference type="Pfam" id="PF07679">
    <property type="entry name" value="I-set"/>
    <property type="match status" value="1"/>
</dbReference>
<reference evidence="18" key="2">
    <citation type="submission" date="2025-08" db="UniProtKB">
        <authorList>
            <consortium name="Ensembl"/>
        </authorList>
    </citation>
    <scope>IDENTIFICATION</scope>
    <source>
        <strain evidence="18">broiler</strain>
    </source>
</reference>
<dbReference type="SUPFAM" id="SSF47986">
    <property type="entry name" value="DEATH domain"/>
    <property type="match status" value="1"/>
</dbReference>
<evidence type="ECO:0000256" key="11">
    <source>
        <dbReference type="ARBA" id="ARBA00023170"/>
    </source>
</evidence>
<evidence type="ECO:0000256" key="5">
    <source>
        <dbReference type="ARBA" id="ARBA00022692"/>
    </source>
</evidence>